<feature type="domain" description="C2H2-type" evidence="10">
    <location>
        <begin position="453"/>
        <end position="480"/>
    </location>
</feature>
<evidence type="ECO:0000256" key="6">
    <source>
        <dbReference type="ARBA" id="ARBA00023125"/>
    </source>
</evidence>
<dbReference type="InterPro" id="IPR036236">
    <property type="entry name" value="Znf_C2H2_sf"/>
</dbReference>
<reference evidence="11 12" key="1">
    <citation type="journal article" date="2016" name="Genome Biol. Evol.">
        <title>Gene Family Evolution Reflects Adaptation to Soil Environmental Stressors in the Genome of the Collembolan Orchesella cincta.</title>
        <authorList>
            <person name="Faddeeva-Vakhrusheva A."/>
            <person name="Derks M.F."/>
            <person name="Anvar S.Y."/>
            <person name="Agamennone V."/>
            <person name="Suring W."/>
            <person name="Smit S."/>
            <person name="van Straalen N.M."/>
            <person name="Roelofs D."/>
        </authorList>
    </citation>
    <scope>NUCLEOTIDE SEQUENCE [LARGE SCALE GENOMIC DNA]</scope>
    <source>
        <tissue evidence="11">Mixed pool</tissue>
    </source>
</reference>
<proteinExistence type="predicted"/>
<keyword evidence="3" id="KW-0677">Repeat</keyword>
<feature type="compositionally biased region" description="Polar residues" evidence="9">
    <location>
        <begin position="241"/>
        <end position="263"/>
    </location>
</feature>
<dbReference type="PROSITE" id="PS50157">
    <property type="entry name" value="ZINC_FINGER_C2H2_2"/>
    <property type="match status" value="2"/>
</dbReference>
<feature type="region of interest" description="Disordered" evidence="9">
    <location>
        <begin position="123"/>
        <end position="158"/>
    </location>
</feature>
<evidence type="ECO:0000256" key="3">
    <source>
        <dbReference type="ARBA" id="ARBA00022737"/>
    </source>
</evidence>
<dbReference type="GO" id="GO:0005634">
    <property type="term" value="C:nucleus"/>
    <property type="evidence" value="ECO:0007669"/>
    <property type="project" value="UniProtKB-SubCell"/>
</dbReference>
<dbReference type="InterPro" id="IPR013087">
    <property type="entry name" value="Znf_C2H2_type"/>
</dbReference>
<dbReference type="InterPro" id="IPR050331">
    <property type="entry name" value="Zinc_finger"/>
</dbReference>
<evidence type="ECO:0000256" key="9">
    <source>
        <dbReference type="SAM" id="MobiDB-lite"/>
    </source>
</evidence>
<evidence type="ECO:0000256" key="4">
    <source>
        <dbReference type="ARBA" id="ARBA00022771"/>
    </source>
</evidence>
<feature type="compositionally biased region" description="Low complexity" evidence="9">
    <location>
        <begin position="198"/>
        <end position="209"/>
    </location>
</feature>
<dbReference type="OMA" id="HCTICAR"/>
<accession>A0A1D2N7B1</accession>
<evidence type="ECO:0000256" key="2">
    <source>
        <dbReference type="ARBA" id="ARBA00022723"/>
    </source>
</evidence>
<evidence type="ECO:0000256" key="5">
    <source>
        <dbReference type="ARBA" id="ARBA00022833"/>
    </source>
</evidence>
<dbReference type="SMART" id="SM00355">
    <property type="entry name" value="ZnF_C2H2"/>
    <property type="match status" value="3"/>
</dbReference>
<keyword evidence="12" id="KW-1185">Reference proteome</keyword>
<dbReference type="PANTHER" id="PTHR16515:SF49">
    <property type="entry name" value="GASTRULA ZINC FINGER PROTEIN XLCGF49.1-LIKE-RELATED"/>
    <property type="match status" value="1"/>
</dbReference>
<evidence type="ECO:0000259" key="10">
    <source>
        <dbReference type="PROSITE" id="PS50157"/>
    </source>
</evidence>
<dbReference type="SUPFAM" id="SSF57667">
    <property type="entry name" value="beta-beta-alpha zinc fingers"/>
    <property type="match status" value="2"/>
</dbReference>
<dbReference type="PANTHER" id="PTHR16515">
    <property type="entry name" value="PR DOMAIN ZINC FINGER PROTEIN"/>
    <property type="match status" value="1"/>
</dbReference>
<keyword evidence="4 8" id="KW-0863">Zinc-finger</keyword>
<comment type="caution">
    <text evidence="11">The sequence shown here is derived from an EMBL/GenBank/DDBJ whole genome shotgun (WGS) entry which is preliminary data.</text>
</comment>
<comment type="subcellular location">
    <subcellularLocation>
        <location evidence="1">Nucleus</location>
    </subcellularLocation>
</comment>
<evidence type="ECO:0000256" key="1">
    <source>
        <dbReference type="ARBA" id="ARBA00004123"/>
    </source>
</evidence>
<feature type="compositionally biased region" description="Polar residues" evidence="9">
    <location>
        <begin position="300"/>
        <end position="310"/>
    </location>
</feature>
<keyword evidence="2" id="KW-0479">Metal-binding</keyword>
<dbReference type="GO" id="GO:0003677">
    <property type="term" value="F:DNA binding"/>
    <property type="evidence" value="ECO:0007669"/>
    <property type="project" value="UniProtKB-KW"/>
</dbReference>
<evidence type="ECO:0000313" key="12">
    <source>
        <dbReference type="Proteomes" id="UP000094527"/>
    </source>
</evidence>
<gene>
    <name evidence="11" type="ORF">Ocin01_05533</name>
</gene>
<keyword evidence="6" id="KW-0238">DNA-binding</keyword>
<organism evidence="11 12">
    <name type="scientific">Orchesella cincta</name>
    <name type="common">Springtail</name>
    <name type="synonym">Podura cincta</name>
    <dbReference type="NCBI Taxonomy" id="48709"/>
    <lineage>
        <taxon>Eukaryota</taxon>
        <taxon>Metazoa</taxon>
        <taxon>Ecdysozoa</taxon>
        <taxon>Arthropoda</taxon>
        <taxon>Hexapoda</taxon>
        <taxon>Collembola</taxon>
        <taxon>Entomobryomorpha</taxon>
        <taxon>Entomobryoidea</taxon>
        <taxon>Orchesellidae</taxon>
        <taxon>Orchesellinae</taxon>
        <taxon>Orchesella</taxon>
    </lineage>
</organism>
<feature type="domain" description="C2H2-type" evidence="10">
    <location>
        <begin position="426"/>
        <end position="453"/>
    </location>
</feature>
<feature type="region of interest" description="Disordered" evidence="9">
    <location>
        <begin position="222"/>
        <end position="263"/>
    </location>
</feature>
<evidence type="ECO:0000313" key="11">
    <source>
        <dbReference type="EMBL" id="ODN01144.1"/>
    </source>
</evidence>
<dbReference type="EMBL" id="LJIJ01000169">
    <property type="protein sequence ID" value="ODN01144.1"/>
    <property type="molecule type" value="Genomic_DNA"/>
</dbReference>
<name>A0A1D2N7B1_ORCCI</name>
<feature type="compositionally biased region" description="Basic residues" evidence="9">
    <location>
        <begin position="285"/>
        <end position="297"/>
    </location>
</feature>
<keyword evidence="7" id="KW-0539">Nucleus</keyword>
<dbReference type="PROSITE" id="PS00028">
    <property type="entry name" value="ZINC_FINGER_C2H2_1"/>
    <property type="match status" value="2"/>
</dbReference>
<dbReference type="GO" id="GO:0010468">
    <property type="term" value="P:regulation of gene expression"/>
    <property type="evidence" value="ECO:0007669"/>
    <property type="project" value="TreeGrafter"/>
</dbReference>
<sequence>MAYPSSSSSKLREYLESPSSCQVTRFMGREAYNGEDEHITVPITSIPYFIGSEENLPKKWKQHLIPVTPWRQRIPTRIHLSSSPLPHYPVLSNQVAEQETIPTPFTQPVQPSNSEEDIVVLAEFPKPSPNDEYYTEDEYSEEEGEGNNGDDNAEMPRDPTTEAVKETLEYILSMVCENEEPNGEVEKDDRSDSPFQADNDSSSEDSVSRASCIQWIGKRKAHNSGIDPNLQDKKKKVCADPSQNLVRDQDPKNNNGTPLGSDNLVTSVEVYKSMRHVQGKEGVKKKSYKTQRRRQARKGCSSSSSNTITNGPAMEIQRHLQIPFNPMRPCCWHPCCIFMRELIRLMPWWRAHYQFEDLLKIYYAYCQIQIPIGFTDPPESEWTVAKVYHVNPTDGTLRYKCKNCEGTVEHRSSKRKRLLNFGRLNYECGLCHRKYITRRQLRLHSMRHSKKTHACVYCDKLFLTQGELQNHINTHTGEKPFCCPICFQKFAHSSRYYGHIRMFHKRYDCEGCFYRTCAAAKADEGN</sequence>
<dbReference type="Gene3D" id="3.30.160.60">
    <property type="entry name" value="Classic Zinc Finger"/>
    <property type="match status" value="2"/>
</dbReference>
<feature type="compositionally biased region" description="Acidic residues" evidence="9">
    <location>
        <begin position="133"/>
        <end position="145"/>
    </location>
</feature>
<keyword evidence="5" id="KW-0862">Zinc</keyword>
<feature type="region of interest" description="Disordered" evidence="9">
    <location>
        <begin position="281"/>
        <end position="310"/>
    </location>
</feature>
<dbReference type="Proteomes" id="UP000094527">
    <property type="component" value="Unassembled WGS sequence"/>
</dbReference>
<dbReference type="OrthoDB" id="3437960at2759"/>
<protein>
    <submittedName>
        <fullName evidence="11">Zinc-responsive transcriptional regulator ZAP1</fullName>
    </submittedName>
</protein>
<evidence type="ECO:0000256" key="8">
    <source>
        <dbReference type="PROSITE-ProRule" id="PRU00042"/>
    </source>
</evidence>
<dbReference type="AlphaFoldDB" id="A0A1D2N7B1"/>
<dbReference type="STRING" id="48709.A0A1D2N7B1"/>
<evidence type="ECO:0000256" key="7">
    <source>
        <dbReference type="ARBA" id="ARBA00023242"/>
    </source>
</evidence>
<dbReference type="GO" id="GO:0008270">
    <property type="term" value="F:zinc ion binding"/>
    <property type="evidence" value="ECO:0007669"/>
    <property type="project" value="UniProtKB-KW"/>
</dbReference>
<feature type="region of interest" description="Disordered" evidence="9">
    <location>
        <begin position="180"/>
        <end position="209"/>
    </location>
</feature>